<dbReference type="Proteomes" id="UP001056778">
    <property type="component" value="Chromosome 4"/>
</dbReference>
<proteinExistence type="predicted"/>
<organism evidence="1 2">
    <name type="scientific">Holotrichia oblita</name>
    <name type="common">Chafer beetle</name>
    <dbReference type="NCBI Taxonomy" id="644536"/>
    <lineage>
        <taxon>Eukaryota</taxon>
        <taxon>Metazoa</taxon>
        <taxon>Ecdysozoa</taxon>
        <taxon>Arthropoda</taxon>
        <taxon>Hexapoda</taxon>
        <taxon>Insecta</taxon>
        <taxon>Pterygota</taxon>
        <taxon>Neoptera</taxon>
        <taxon>Endopterygota</taxon>
        <taxon>Coleoptera</taxon>
        <taxon>Polyphaga</taxon>
        <taxon>Scarabaeiformia</taxon>
        <taxon>Scarabaeidae</taxon>
        <taxon>Melolonthinae</taxon>
        <taxon>Holotrichia</taxon>
    </lineage>
</organism>
<evidence type="ECO:0000313" key="1">
    <source>
        <dbReference type="EMBL" id="KAI4462810.1"/>
    </source>
</evidence>
<sequence length="517" mass="59510">MMWVDEQQRRTNNLLGDEDDDSDVDSDSSGEELPIWVRGEQRWVSGVVGETTCQDIITVLLQDEEVRGRHVAGAEQYHITERWRGVEQPLDPNSSILDIWNAWGRAQPEQLINSLGLLYHDYKLRSYQMKTSRNANIKQQIMPVIGADGILLECTLRTKTMKIDQALETDHVVLSFQVSSAQLRMQDLISPPFTSQLIGVKISLRRIKNDHAITLSRRSRYRSDSSTWSDRSAWKTIHPKRLNALQNEKQPSSTEELLKLVLAQGEVIRRQLRKLRHSEHQIGFLEDKTHRVRTRKHGSNFLLETYLKGLSEAVDPENDLEQIIADKNSDSGVVTEGDSEQCNHNKPGCSTESPLERFSPSSEEFHKDLKDDDTNSTVSEATIKEQLELFEMINKINKKLLKEEECLVRLHANIKKYDKTKSATEETTKALGNIRKEMAKGTCEMQHNEVVLEETKEMLDNRKLFLESLHKDLLNEDREFEMLQALLYSQSLNGNRKGKKYSPYKAHFTKELLDTLV</sequence>
<evidence type="ECO:0000313" key="2">
    <source>
        <dbReference type="Proteomes" id="UP001056778"/>
    </source>
</evidence>
<dbReference type="EMBL" id="CM043018">
    <property type="protein sequence ID" value="KAI4462810.1"/>
    <property type="molecule type" value="Genomic_DNA"/>
</dbReference>
<keyword evidence="2" id="KW-1185">Reference proteome</keyword>
<name>A0ACB9T7K7_HOLOL</name>
<protein>
    <submittedName>
        <fullName evidence="1">Ras-associating domain containing protein</fullName>
    </submittedName>
</protein>
<gene>
    <name evidence="1" type="ORF">MML48_4g00015088</name>
</gene>
<comment type="caution">
    <text evidence="1">The sequence shown here is derived from an EMBL/GenBank/DDBJ whole genome shotgun (WGS) entry which is preliminary data.</text>
</comment>
<reference evidence="1" key="1">
    <citation type="submission" date="2022-04" db="EMBL/GenBank/DDBJ databases">
        <title>Chromosome-scale genome assembly of Holotrichia oblita Faldermann.</title>
        <authorList>
            <person name="Rongchong L."/>
        </authorList>
    </citation>
    <scope>NUCLEOTIDE SEQUENCE</scope>
    <source>
        <strain evidence="1">81SQS9</strain>
    </source>
</reference>
<accession>A0ACB9T7K7</accession>